<dbReference type="EMBL" id="CM044703">
    <property type="protein sequence ID" value="KAI5671871.1"/>
    <property type="molecule type" value="Genomic_DNA"/>
</dbReference>
<keyword evidence="2" id="KW-1185">Reference proteome</keyword>
<accession>A0ACC0BGU6</accession>
<comment type="caution">
    <text evidence="1">The sequence shown here is derived from an EMBL/GenBank/DDBJ whole genome shotgun (WGS) entry which is preliminary data.</text>
</comment>
<evidence type="ECO:0000313" key="2">
    <source>
        <dbReference type="Proteomes" id="UP001060085"/>
    </source>
</evidence>
<organism evidence="1 2">
    <name type="scientific">Catharanthus roseus</name>
    <name type="common">Madagascar periwinkle</name>
    <name type="synonym">Vinca rosea</name>
    <dbReference type="NCBI Taxonomy" id="4058"/>
    <lineage>
        <taxon>Eukaryota</taxon>
        <taxon>Viridiplantae</taxon>
        <taxon>Streptophyta</taxon>
        <taxon>Embryophyta</taxon>
        <taxon>Tracheophyta</taxon>
        <taxon>Spermatophyta</taxon>
        <taxon>Magnoliopsida</taxon>
        <taxon>eudicotyledons</taxon>
        <taxon>Gunneridae</taxon>
        <taxon>Pentapetalae</taxon>
        <taxon>asterids</taxon>
        <taxon>lamiids</taxon>
        <taxon>Gentianales</taxon>
        <taxon>Apocynaceae</taxon>
        <taxon>Rauvolfioideae</taxon>
        <taxon>Vinceae</taxon>
        <taxon>Catharanthinae</taxon>
        <taxon>Catharanthus</taxon>
    </lineage>
</organism>
<proteinExistence type="predicted"/>
<reference evidence="2" key="1">
    <citation type="journal article" date="2023" name="Nat. Plants">
        <title>Single-cell RNA sequencing provides a high-resolution roadmap for understanding the multicellular compartmentation of specialized metabolism.</title>
        <authorList>
            <person name="Sun S."/>
            <person name="Shen X."/>
            <person name="Li Y."/>
            <person name="Li Y."/>
            <person name="Wang S."/>
            <person name="Li R."/>
            <person name="Zhang H."/>
            <person name="Shen G."/>
            <person name="Guo B."/>
            <person name="Wei J."/>
            <person name="Xu J."/>
            <person name="St-Pierre B."/>
            <person name="Chen S."/>
            <person name="Sun C."/>
        </authorList>
    </citation>
    <scope>NUCLEOTIDE SEQUENCE [LARGE SCALE GENOMIC DNA]</scope>
</reference>
<dbReference type="Proteomes" id="UP001060085">
    <property type="component" value="Linkage Group LG03"/>
</dbReference>
<name>A0ACC0BGU6_CATRO</name>
<sequence length="145" mass="16778">MASSSSSSVEKTILNSSDDKTFKRTYSHPNYLSQIFDEFELKSFVDELVNDNEPTLFGLLLAADYLGINGLLFLACKFLVDKISRDDPDHIRKLFNIKPQIYPKGRGKDLKRESLGFRLRNRRLKSIDGLFFRKYRINLSCLFDA</sequence>
<gene>
    <name evidence="1" type="ORF">M9H77_12235</name>
</gene>
<evidence type="ECO:0000313" key="1">
    <source>
        <dbReference type="EMBL" id="KAI5671871.1"/>
    </source>
</evidence>
<protein>
    <submittedName>
        <fullName evidence="1">Uncharacterized protein</fullName>
    </submittedName>
</protein>